<sequence length="100" mass="11219">MKRILKAITGGCFGGQEPRSSAAEQTPQQFPSRRQGTGRIFRWSRSSSEEPKDGWSLRERGKVSIDFNNGVSIDTPFMPSIDATNELSIDVPSRERYARV</sequence>
<reference evidence="2" key="1">
    <citation type="submission" date="2019-12" db="EMBL/GenBank/DDBJ databases">
        <title>Genome sequencing and annotation of Brassica cretica.</title>
        <authorList>
            <person name="Studholme D.J."/>
            <person name="Sarris P.F."/>
        </authorList>
    </citation>
    <scope>NUCLEOTIDE SEQUENCE</scope>
    <source>
        <strain evidence="2">PFS-001/15</strain>
        <tissue evidence="2">Leaf</tissue>
    </source>
</reference>
<accession>A0A8S9FRL4</accession>
<feature type="compositionally biased region" description="Polar residues" evidence="1">
    <location>
        <begin position="18"/>
        <end position="35"/>
    </location>
</feature>
<name>A0A8S9FRL4_BRACR</name>
<organism evidence="2 3">
    <name type="scientific">Brassica cretica</name>
    <name type="common">Mustard</name>
    <dbReference type="NCBI Taxonomy" id="69181"/>
    <lineage>
        <taxon>Eukaryota</taxon>
        <taxon>Viridiplantae</taxon>
        <taxon>Streptophyta</taxon>
        <taxon>Embryophyta</taxon>
        <taxon>Tracheophyta</taxon>
        <taxon>Spermatophyta</taxon>
        <taxon>Magnoliopsida</taxon>
        <taxon>eudicotyledons</taxon>
        <taxon>Gunneridae</taxon>
        <taxon>Pentapetalae</taxon>
        <taxon>rosids</taxon>
        <taxon>malvids</taxon>
        <taxon>Brassicales</taxon>
        <taxon>Brassicaceae</taxon>
        <taxon>Brassiceae</taxon>
        <taxon>Brassica</taxon>
    </lineage>
</organism>
<protein>
    <submittedName>
        <fullName evidence="2">Uncharacterized protein</fullName>
    </submittedName>
</protein>
<evidence type="ECO:0000313" key="3">
    <source>
        <dbReference type="Proteomes" id="UP000712281"/>
    </source>
</evidence>
<feature type="compositionally biased region" description="Basic and acidic residues" evidence="1">
    <location>
        <begin position="47"/>
        <end position="56"/>
    </location>
</feature>
<dbReference type="AlphaFoldDB" id="A0A8S9FRL4"/>
<dbReference type="EMBL" id="QGKW02002228">
    <property type="protein sequence ID" value="KAF2536340.1"/>
    <property type="molecule type" value="Genomic_DNA"/>
</dbReference>
<dbReference type="Proteomes" id="UP000712281">
    <property type="component" value="Unassembled WGS sequence"/>
</dbReference>
<feature type="region of interest" description="Disordered" evidence="1">
    <location>
        <begin position="9"/>
        <end position="56"/>
    </location>
</feature>
<proteinExistence type="predicted"/>
<evidence type="ECO:0000313" key="2">
    <source>
        <dbReference type="EMBL" id="KAF2536340.1"/>
    </source>
</evidence>
<evidence type="ECO:0000256" key="1">
    <source>
        <dbReference type="SAM" id="MobiDB-lite"/>
    </source>
</evidence>
<gene>
    <name evidence="2" type="ORF">F2Q68_00021433</name>
</gene>
<comment type="caution">
    <text evidence="2">The sequence shown here is derived from an EMBL/GenBank/DDBJ whole genome shotgun (WGS) entry which is preliminary data.</text>
</comment>